<dbReference type="RefSeq" id="WP_091546288.1">
    <property type="nucleotide sequence ID" value="NZ_FMUS01000028.1"/>
</dbReference>
<accession>A0A1G5KN30</accession>
<protein>
    <submittedName>
        <fullName evidence="2">Uncharacterized protein</fullName>
    </submittedName>
</protein>
<keyword evidence="3" id="KW-1185">Reference proteome</keyword>
<evidence type="ECO:0000313" key="2">
    <source>
        <dbReference type="EMBL" id="SCZ01349.1"/>
    </source>
</evidence>
<keyword evidence="1" id="KW-0812">Transmembrane</keyword>
<keyword evidence="1" id="KW-0472">Membrane</keyword>
<sequence length="147" mass="16769">MEIDKILIRLEKIIQTLFVVLMLFLILINIGKSYQLKKSTVMLGSEEGFWFLDLISKKGTIVLQLEGGSLYPKLELMINGEVVEVFGDNTEVKLEVNDRDVIEVNSSMYNENISLYIKEVSSNVYGTPTNKVYSFKNRAIISIIRVL</sequence>
<feature type="transmembrane region" description="Helical" evidence="1">
    <location>
        <begin position="12"/>
        <end position="30"/>
    </location>
</feature>
<dbReference type="STRING" id="1120976.SAMN03080606_03579"/>
<name>A0A1G5KN30_9FIRM</name>
<keyword evidence="1" id="KW-1133">Transmembrane helix</keyword>
<dbReference type="Proteomes" id="UP000198636">
    <property type="component" value="Unassembled WGS sequence"/>
</dbReference>
<dbReference type="OrthoDB" id="1955029at2"/>
<evidence type="ECO:0000256" key="1">
    <source>
        <dbReference type="SAM" id="Phobius"/>
    </source>
</evidence>
<proteinExistence type="predicted"/>
<evidence type="ECO:0000313" key="3">
    <source>
        <dbReference type="Proteomes" id="UP000198636"/>
    </source>
</evidence>
<gene>
    <name evidence="2" type="ORF">SAMN03080606_03579</name>
</gene>
<organism evidence="2 3">
    <name type="scientific">Alkaliphilus peptidifermentans DSM 18978</name>
    <dbReference type="NCBI Taxonomy" id="1120976"/>
    <lineage>
        <taxon>Bacteria</taxon>
        <taxon>Bacillati</taxon>
        <taxon>Bacillota</taxon>
        <taxon>Clostridia</taxon>
        <taxon>Peptostreptococcales</taxon>
        <taxon>Natronincolaceae</taxon>
        <taxon>Alkaliphilus</taxon>
    </lineage>
</organism>
<dbReference type="EMBL" id="FMUS01000028">
    <property type="protein sequence ID" value="SCZ01349.1"/>
    <property type="molecule type" value="Genomic_DNA"/>
</dbReference>
<dbReference type="AlphaFoldDB" id="A0A1G5KN30"/>
<reference evidence="2 3" key="1">
    <citation type="submission" date="2016-10" db="EMBL/GenBank/DDBJ databases">
        <authorList>
            <person name="de Groot N.N."/>
        </authorList>
    </citation>
    <scope>NUCLEOTIDE SEQUENCE [LARGE SCALE GENOMIC DNA]</scope>
    <source>
        <strain evidence="2 3">DSM 18978</strain>
    </source>
</reference>